<accession>A0A8K0WC53</accession>
<feature type="chain" id="PRO_5035468940" evidence="1">
    <location>
        <begin position="20"/>
        <end position="232"/>
    </location>
</feature>
<name>A0A8K0WC53_9HYPO</name>
<gene>
    <name evidence="2" type="ORF">BKA59DRAFT_392471</name>
</gene>
<keyword evidence="1" id="KW-0732">Signal</keyword>
<evidence type="ECO:0000313" key="3">
    <source>
        <dbReference type="Proteomes" id="UP000813427"/>
    </source>
</evidence>
<reference evidence="2" key="1">
    <citation type="journal article" date="2021" name="Nat. Commun.">
        <title>Genetic determinants of endophytism in the Arabidopsis root mycobiome.</title>
        <authorList>
            <person name="Mesny F."/>
            <person name="Miyauchi S."/>
            <person name="Thiergart T."/>
            <person name="Pickel B."/>
            <person name="Atanasova L."/>
            <person name="Karlsson M."/>
            <person name="Huettel B."/>
            <person name="Barry K.W."/>
            <person name="Haridas S."/>
            <person name="Chen C."/>
            <person name="Bauer D."/>
            <person name="Andreopoulos W."/>
            <person name="Pangilinan J."/>
            <person name="LaButti K."/>
            <person name="Riley R."/>
            <person name="Lipzen A."/>
            <person name="Clum A."/>
            <person name="Drula E."/>
            <person name="Henrissat B."/>
            <person name="Kohler A."/>
            <person name="Grigoriev I.V."/>
            <person name="Martin F.M."/>
            <person name="Hacquard S."/>
        </authorList>
    </citation>
    <scope>NUCLEOTIDE SEQUENCE</scope>
    <source>
        <strain evidence="2">MPI-SDFR-AT-0068</strain>
    </source>
</reference>
<organism evidence="2 3">
    <name type="scientific">Fusarium tricinctum</name>
    <dbReference type="NCBI Taxonomy" id="61284"/>
    <lineage>
        <taxon>Eukaryota</taxon>
        <taxon>Fungi</taxon>
        <taxon>Dikarya</taxon>
        <taxon>Ascomycota</taxon>
        <taxon>Pezizomycotina</taxon>
        <taxon>Sordariomycetes</taxon>
        <taxon>Hypocreomycetidae</taxon>
        <taxon>Hypocreales</taxon>
        <taxon>Nectriaceae</taxon>
        <taxon>Fusarium</taxon>
        <taxon>Fusarium tricinctum species complex</taxon>
    </lineage>
</organism>
<protein>
    <submittedName>
        <fullName evidence="2">Uncharacterized protein</fullName>
    </submittedName>
</protein>
<evidence type="ECO:0000256" key="1">
    <source>
        <dbReference type="SAM" id="SignalP"/>
    </source>
</evidence>
<keyword evidence="3" id="KW-1185">Reference proteome</keyword>
<dbReference type="OrthoDB" id="4817850at2759"/>
<evidence type="ECO:0000313" key="2">
    <source>
        <dbReference type="EMBL" id="KAH7250919.1"/>
    </source>
</evidence>
<dbReference type="AlphaFoldDB" id="A0A8K0WC53"/>
<sequence length="232" mass="26046">MLLLYTILLSCFFPTVTWAVPAVHALALRQDKNLPSCDDTSKIYEGSYKDNSGTYVTSDQVSHPYRFPLIRKCWWDYYVVETSVEPTPWKKSSGNVYCTGTERCVATKLTGAQVCKTKSESLSVNVGFEIEKFKLGAEISLTQSESRCVTADDSTACQWNDQGCHTVWTQQQILRQKGYRRKRCDWGKGDETQCMGNWEQTTPSDNISYGCGSKCTDTNGCGRTDGKACPRL</sequence>
<feature type="signal peptide" evidence="1">
    <location>
        <begin position="1"/>
        <end position="19"/>
    </location>
</feature>
<proteinExistence type="predicted"/>
<dbReference type="EMBL" id="JAGPXF010000003">
    <property type="protein sequence ID" value="KAH7250919.1"/>
    <property type="molecule type" value="Genomic_DNA"/>
</dbReference>
<dbReference type="Proteomes" id="UP000813427">
    <property type="component" value="Unassembled WGS sequence"/>
</dbReference>
<comment type="caution">
    <text evidence="2">The sequence shown here is derived from an EMBL/GenBank/DDBJ whole genome shotgun (WGS) entry which is preliminary data.</text>
</comment>